<dbReference type="EMBL" id="OR472445">
    <property type="protein sequence ID" value="WNV45708.1"/>
    <property type="molecule type" value="Genomic_DNA"/>
</dbReference>
<organism evidence="1">
    <name type="scientific">Klebsiella phage vB_KpnM_Iguana_ER37</name>
    <dbReference type="NCBI Taxonomy" id="3076781"/>
    <lineage>
        <taxon>Viruses</taxon>
        <taxon>Duplodnaviria</taxon>
        <taxon>Heunggongvirae</taxon>
        <taxon>Uroviricota</taxon>
        <taxon>Caudoviricetes</taxon>
    </lineage>
</organism>
<name>A0AB38Z3P2_9CAUD</name>
<reference evidence="1" key="1">
    <citation type="submission" date="2023-08" db="EMBL/GenBank/DDBJ databases">
        <authorList>
            <person name="Rotman E.R."/>
            <person name="Mimee M."/>
        </authorList>
    </citation>
    <scope>NUCLEOTIDE SEQUENCE</scope>
</reference>
<proteinExistence type="predicted"/>
<evidence type="ECO:0000313" key="1">
    <source>
        <dbReference type="EMBL" id="WNV45708.1"/>
    </source>
</evidence>
<protein>
    <submittedName>
        <fullName evidence="1">Uncharacterized protein</fullName>
    </submittedName>
</protein>
<sequence>MLNKTSSHNRLDDKSYHLRVILTVCIHNA</sequence>
<accession>A0AB38Z3P2</accession>
<gene>
    <name evidence="1" type="ORF">FVZTVLPZ_CDS0211</name>
</gene>